<evidence type="ECO:0000313" key="2">
    <source>
        <dbReference type="Proteomes" id="UP000033722"/>
    </source>
</evidence>
<sequence length="71" mass="8279">MIMCCSLSNSLEEVMNITEQVRSICMEFFSDKEKYVLSDIRYRIAHLSQNVFQSNIDLEVLISDSSELPRE</sequence>
<dbReference type="Proteomes" id="UP000033722">
    <property type="component" value="Unassembled WGS sequence"/>
</dbReference>
<dbReference type="EMBL" id="LAOD01000016">
    <property type="protein sequence ID" value="KJV86132.1"/>
    <property type="molecule type" value="Genomic_DNA"/>
</dbReference>
<comment type="caution">
    <text evidence="1">The sequence shown here is derived from an EMBL/GenBank/DDBJ whole genome shotgun (WGS) entry which is preliminary data.</text>
</comment>
<proteinExistence type="predicted"/>
<organism evidence="1 2">
    <name type="scientific">Anaplasma phagocytophilum str. CRT53-1</name>
    <dbReference type="NCBI Taxonomy" id="1359157"/>
    <lineage>
        <taxon>Bacteria</taxon>
        <taxon>Pseudomonadati</taxon>
        <taxon>Pseudomonadota</taxon>
        <taxon>Alphaproteobacteria</taxon>
        <taxon>Rickettsiales</taxon>
        <taxon>Anaplasmataceae</taxon>
        <taxon>Anaplasma</taxon>
        <taxon>phagocytophilum group</taxon>
    </lineage>
</organism>
<gene>
    <name evidence="1" type="ORF">APHCRT_0755</name>
</gene>
<protein>
    <submittedName>
        <fullName evidence="1">Uncharacterized protein</fullName>
    </submittedName>
</protein>
<name>A0A0F3Q1M7_ANAPH</name>
<dbReference type="AlphaFoldDB" id="A0A0F3Q1M7"/>
<evidence type="ECO:0000313" key="1">
    <source>
        <dbReference type="EMBL" id="KJV86132.1"/>
    </source>
</evidence>
<accession>A0A0F3Q1M7</accession>
<dbReference type="PATRIC" id="fig|1359157.3.peg.453"/>
<reference evidence="1 2" key="1">
    <citation type="submission" date="2015-01" db="EMBL/GenBank/DDBJ databases">
        <title>Genome Sequencing of Rickettsiales.</title>
        <authorList>
            <person name="Daugherty S.C."/>
            <person name="Su Q."/>
            <person name="Abolude K."/>
            <person name="Beier-Sexton M."/>
            <person name="Carlyon J.A."/>
            <person name="Carter R."/>
            <person name="Day N.P."/>
            <person name="Dumler S.J."/>
            <person name="Dyachenko V."/>
            <person name="Godinez A."/>
            <person name="Kurtti T.J."/>
            <person name="Lichay M."/>
            <person name="Mullins K.E."/>
            <person name="Ott S."/>
            <person name="Pappas-Brown V."/>
            <person name="Paris D.H."/>
            <person name="Patel P."/>
            <person name="Richards A.L."/>
            <person name="Sadzewicz L."/>
            <person name="Sears K."/>
            <person name="Seidman D."/>
            <person name="Sengamalay N."/>
            <person name="Stenos J."/>
            <person name="Tallon L.J."/>
            <person name="Vincent G."/>
            <person name="Fraser C.M."/>
            <person name="Munderloh U."/>
            <person name="Dunning-Hotopp J.C."/>
        </authorList>
    </citation>
    <scope>NUCLEOTIDE SEQUENCE [LARGE SCALE GENOMIC DNA]</scope>
    <source>
        <strain evidence="1 2">CRT53-1</strain>
    </source>
</reference>